<dbReference type="RefSeq" id="WP_317056263.1">
    <property type="nucleotide sequence ID" value="NZ_CP146606.1"/>
</dbReference>
<proteinExistence type="predicted"/>
<organism evidence="1 2">
    <name type="scientific">Roseovarius rhodophyticola</name>
    <dbReference type="NCBI Taxonomy" id="3080827"/>
    <lineage>
        <taxon>Bacteria</taxon>
        <taxon>Pseudomonadati</taxon>
        <taxon>Pseudomonadota</taxon>
        <taxon>Alphaproteobacteria</taxon>
        <taxon>Rhodobacterales</taxon>
        <taxon>Roseobacteraceae</taxon>
        <taxon>Roseovarius</taxon>
    </lineage>
</organism>
<name>A0ABZ2TIK7_9RHOB</name>
<protein>
    <submittedName>
        <fullName evidence="1">Uncharacterized protein</fullName>
    </submittedName>
</protein>
<evidence type="ECO:0000313" key="1">
    <source>
        <dbReference type="EMBL" id="WYK19564.1"/>
    </source>
</evidence>
<keyword evidence="2" id="KW-1185">Reference proteome</keyword>
<dbReference type="Proteomes" id="UP001281305">
    <property type="component" value="Chromosome"/>
</dbReference>
<gene>
    <name evidence="1" type="ORF">RZS32_006810</name>
</gene>
<dbReference type="EMBL" id="CP146606">
    <property type="protein sequence ID" value="WYK19564.1"/>
    <property type="molecule type" value="Genomic_DNA"/>
</dbReference>
<evidence type="ECO:0000313" key="2">
    <source>
        <dbReference type="Proteomes" id="UP001281305"/>
    </source>
</evidence>
<accession>A0ABZ2TIK7</accession>
<reference evidence="1 2" key="1">
    <citation type="submission" date="2024-02" db="EMBL/GenBank/DDBJ databases">
        <title>Roseovarius strain W115 nov., isolated from a marine algae.</title>
        <authorList>
            <person name="Lee M.W."/>
            <person name="Lee J.K."/>
            <person name="Kim J.M."/>
            <person name="Choi D.G."/>
            <person name="Baek J.H."/>
            <person name="Bayburt H."/>
            <person name="Jung J.J."/>
            <person name="Han D.M."/>
            <person name="Jeon C.O."/>
        </authorList>
    </citation>
    <scope>NUCLEOTIDE SEQUENCE [LARGE SCALE GENOMIC DNA]</scope>
    <source>
        <strain evidence="1 2">W115</strain>
    </source>
</reference>
<sequence length="197" mass="21024">MSSSTFRKNFLPVCIGLAVFGAYWTYKRNEPVRTAEYTSVTQGVFTFATKCANPSVTRKDATATMTVMGGSSKETTVDGIEMAFVSDRSVSFASVGRSPDKVKHNERGSLVFYSLNGENICQVAIAHPKETVTEKLISLAGVVSEGSTISQVGTTETGSDVYQIDYGDTGLSGLITVARRVSETGSETTILSSAKTQ</sequence>